<dbReference type="PANTHER" id="PTHR44259:SF108">
    <property type="entry name" value="F-BOX PROTEIN SKIP23-LIKE"/>
    <property type="match status" value="1"/>
</dbReference>
<dbReference type="Pfam" id="PF00270">
    <property type="entry name" value="DEAD"/>
    <property type="match status" value="1"/>
</dbReference>
<proteinExistence type="predicted"/>
<dbReference type="Pfam" id="PF00646">
    <property type="entry name" value="F-box"/>
    <property type="match status" value="1"/>
</dbReference>
<evidence type="ECO:0000259" key="2">
    <source>
        <dbReference type="Pfam" id="PF00646"/>
    </source>
</evidence>
<dbReference type="OrthoDB" id="642536at2759"/>
<accession>A0A5C7HIS3</accession>
<dbReference type="PANTHER" id="PTHR44259">
    <property type="entry name" value="OS07G0183000 PROTEIN-RELATED"/>
    <property type="match status" value="1"/>
</dbReference>
<evidence type="ECO:0008006" key="6">
    <source>
        <dbReference type="Google" id="ProtNLM"/>
    </source>
</evidence>
<evidence type="ECO:0000313" key="4">
    <source>
        <dbReference type="EMBL" id="TXG56262.1"/>
    </source>
</evidence>
<name>A0A5C7HIS3_9ROSI</name>
<evidence type="ECO:0000259" key="1">
    <source>
        <dbReference type="Pfam" id="PF00270"/>
    </source>
</evidence>
<dbReference type="InterPro" id="IPR027417">
    <property type="entry name" value="P-loop_NTPase"/>
</dbReference>
<feature type="domain" description="F-box" evidence="2">
    <location>
        <begin position="120"/>
        <end position="155"/>
    </location>
</feature>
<dbReference type="GO" id="GO:0003676">
    <property type="term" value="F:nucleic acid binding"/>
    <property type="evidence" value="ECO:0007669"/>
    <property type="project" value="InterPro"/>
</dbReference>
<dbReference type="GO" id="GO:0005524">
    <property type="term" value="F:ATP binding"/>
    <property type="evidence" value="ECO:0007669"/>
    <property type="project" value="InterPro"/>
</dbReference>
<dbReference type="Proteomes" id="UP000323000">
    <property type="component" value="Chromosome 8"/>
</dbReference>
<dbReference type="InterPro" id="IPR011545">
    <property type="entry name" value="DEAD/DEAH_box_helicase_dom"/>
</dbReference>
<reference evidence="5" key="1">
    <citation type="journal article" date="2019" name="Gigascience">
        <title>De novo genome assembly of the endangered Acer yangbiense, a plant species with extremely small populations endemic to Yunnan Province, China.</title>
        <authorList>
            <person name="Yang J."/>
            <person name="Wariss H.M."/>
            <person name="Tao L."/>
            <person name="Zhang R."/>
            <person name="Yun Q."/>
            <person name="Hollingsworth P."/>
            <person name="Dao Z."/>
            <person name="Luo G."/>
            <person name="Guo H."/>
            <person name="Ma Y."/>
            <person name="Sun W."/>
        </authorList>
    </citation>
    <scope>NUCLEOTIDE SEQUENCE [LARGE SCALE GENOMIC DNA]</scope>
    <source>
        <strain evidence="5">cv. Malutang</strain>
    </source>
</reference>
<dbReference type="SUPFAM" id="SSF52540">
    <property type="entry name" value="P-loop containing nucleoside triphosphate hydrolases"/>
    <property type="match status" value="1"/>
</dbReference>
<dbReference type="Gene3D" id="3.40.50.300">
    <property type="entry name" value="P-loop containing nucleotide triphosphate hydrolases"/>
    <property type="match status" value="1"/>
</dbReference>
<dbReference type="InterPro" id="IPR001810">
    <property type="entry name" value="F-box_dom"/>
</dbReference>
<keyword evidence="5" id="KW-1185">Reference proteome</keyword>
<feature type="domain" description="DEAD/DEAH-box helicase" evidence="1">
    <location>
        <begin position="74"/>
        <end position="104"/>
    </location>
</feature>
<evidence type="ECO:0000259" key="3">
    <source>
        <dbReference type="Pfam" id="PF03478"/>
    </source>
</evidence>
<protein>
    <recommendedName>
        <fullName evidence="6">F-box domain-containing protein</fullName>
    </recommendedName>
</protein>
<dbReference type="Pfam" id="PF03478">
    <property type="entry name" value="Beta-prop_KIB1-4"/>
    <property type="match status" value="1"/>
</dbReference>
<feature type="domain" description="KIB1-4 beta-propeller" evidence="3">
    <location>
        <begin position="177"/>
        <end position="365"/>
    </location>
</feature>
<gene>
    <name evidence="4" type="ORF">EZV62_017575</name>
</gene>
<dbReference type="InterPro" id="IPR050942">
    <property type="entry name" value="F-box_BR-signaling"/>
</dbReference>
<dbReference type="InterPro" id="IPR005174">
    <property type="entry name" value="KIB1-4_b-propeller"/>
</dbReference>
<organism evidence="4 5">
    <name type="scientific">Acer yangbiense</name>
    <dbReference type="NCBI Taxonomy" id="1000413"/>
    <lineage>
        <taxon>Eukaryota</taxon>
        <taxon>Viridiplantae</taxon>
        <taxon>Streptophyta</taxon>
        <taxon>Embryophyta</taxon>
        <taxon>Tracheophyta</taxon>
        <taxon>Spermatophyta</taxon>
        <taxon>Magnoliopsida</taxon>
        <taxon>eudicotyledons</taxon>
        <taxon>Gunneridae</taxon>
        <taxon>Pentapetalae</taxon>
        <taxon>rosids</taxon>
        <taxon>malvids</taxon>
        <taxon>Sapindales</taxon>
        <taxon>Sapindaceae</taxon>
        <taxon>Hippocastanoideae</taxon>
        <taxon>Acereae</taxon>
        <taxon>Acer</taxon>
    </lineage>
</organism>
<dbReference type="Gene3D" id="1.20.1280.50">
    <property type="match status" value="1"/>
</dbReference>
<evidence type="ECO:0000313" key="5">
    <source>
        <dbReference type="Proteomes" id="UP000323000"/>
    </source>
</evidence>
<dbReference type="EMBL" id="VAHF01000008">
    <property type="protein sequence ID" value="TXG56262.1"/>
    <property type="molecule type" value="Genomic_DNA"/>
</dbReference>
<sequence length="412" mass="45912">MEDCFEVSLQLPLLACALENSVFGRPSLAQVPSIPSLLHLFCCDYVDINMYMEDQEAEVEVIVAAASVGPIYSYILPGKDVVIAAETGCGKTNSYLIPLIDMLRGGAVDGSENTRMAHNWDELPRDILMEIAKLLPRFEDYAPFSGVCTSWQSAAACLYPIPLLMLAPRKDSHVLDFYHLSDRIVNQVSLSEALTGKRCYSSKGCLITIGHDLNVNLMHPFSNLQHNFPNIKTIDKWDENYDISYYDRFIFKCVLSSNPLLESDYILVVMLGGFNQLVYARPGDETWTFISKRINYSDITYYRGQLYAVNRVGQIMACSIGGGVNHSEPEVVAELPSNLVLNKPSRLYIVESAGALLIISRDDGMEFYINIEKGGGKDMGIYSLQDGSITPHFGDKSLDPTNPPTWIEHGFI</sequence>
<comment type="caution">
    <text evidence="4">The sequence shown here is derived from an EMBL/GenBank/DDBJ whole genome shotgun (WGS) entry which is preliminary data.</text>
</comment>
<dbReference type="AlphaFoldDB" id="A0A5C7HIS3"/>